<organism evidence="2 3">
    <name type="scientific">Mucilaginibacter myungsuensis</name>
    <dbReference type="NCBI Taxonomy" id="649104"/>
    <lineage>
        <taxon>Bacteria</taxon>
        <taxon>Pseudomonadati</taxon>
        <taxon>Bacteroidota</taxon>
        <taxon>Sphingobacteriia</taxon>
        <taxon>Sphingobacteriales</taxon>
        <taxon>Sphingobacteriaceae</taxon>
        <taxon>Mucilaginibacter</taxon>
    </lineage>
</organism>
<evidence type="ECO:0008006" key="4">
    <source>
        <dbReference type="Google" id="ProtNLM"/>
    </source>
</evidence>
<keyword evidence="1" id="KW-0812">Transmembrane</keyword>
<sequence length="119" mass="13729">MLLAAIYNLFWGAVISLYPDILLFGNPPTPFLLIILRCVGMLVGVYGIAYWFASRDPERYWPLILVGFIGKFLGPFGTAYYMYVGQLPVSFLWVNVWNDLIWLVPFGWVMWMAVKDKLP</sequence>
<gene>
    <name evidence="2" type="ORF">IRJ16_20820</name>
</gene>
<comment type="caution">
    <text evidence="2">The sequence shown here is derived from an EMBL/GenBank/DDBJ whole genome shotgun (WGS) entry which is preliminary data.</text>
</comment>
<feature type="transmembrane region" description="Helical" evidence="1">
    <location>
        <begin position="7"/>
        <end position="25"/>
    </location>
</feature>
<evidence type="ECO:0000256" key="1">
    <source>
        <dbReference type="SAM" id="Phobius"/>
    </source>
</evidence>
<feature type="transmembrane region" description="Helical" evidence="1">
    <location>
        <begin position="31"/>
        <end position="53"/>
    </location>
</feature>
<proteinExistence type="predicted"/>
<reference evidence="2" key="1">
    <citation type="submission" date="2020-10" db="EMBL/GenBank/DDBJ databases">
        <title>Mucilaginibacter mali sp. nov., isolated from rhizosphere soil of apple orchard.</title>
        <authorList>
            <person name="Lee J.-S."/>
            <person name="Kim H.S."/>
            <person name="Kim J.-S."/>
        </authorList>
    </citation>
    <scope>NUCLEOTIDE SEQUENCE</scope>
    <source>
        <strain evidence="2">KCTC 22746</strain>
    </source>
</reference>
<feature type="transmembrane region" description="Helical" evidence="1">
    <location>
        <begin position="96"/>
        <end position="114"/>
    </location>
</feature>
<keyword evidence="1" id="KW-0472">Membrane</keyword>
<protein>
    <recommendedName>
        <fullName evidence="4">Alkyl hydroperoxide reductase</fullName>
    </recommendedName>
</protein>
<dbReference type="Proteomes" id="UP000622475">
    <property type="component" value="Unassembled WGS sequence"/>
</dbReference>
<name>A0A929L169_9SPHI</name>
<feature type="transmembrane region" description="Helical" evidence="1">
    <location>
        <begin position="60"/>
        <end position="84"/>
    </location>
</feature>
<evidence type="ECO:0000313" key="3">
    <source>
        <dbReference type="Proteomes" id="UP000622475"/>
    </source>
</evidence>
<dbReference type="EMBL" id="JADFFL010000011">
    <property type="protein sequence ID" value="MBE9664337.1"/>
    <property type="molecule type" value="Genomic_DNA"/>
</dbReference>
<accession>A0A929L169</accession>
<dbReference type="AlphaFoldDB" id="A0A929L169"/>
<keyword evidence="3" id="KW-1185">Reference proteome</keyword>
<keyword evidence="1" id="KW-1133">Transmembrane helix</keyword>
<evidence type="ECO:0000313" key="2">
    <source>
        <dbReference type="EMBL" id="MBE9664337.1"/>
    </source>
</evidence>